<keyword evidence="2" id="KW-1133">Transmembrane helix</keyword>
<dbReference type="EMBL" id="AWSO01001743">
    <property type="protein sequence ID" value="ESK82913.1"/>
    <property type="molecule type" value="Genomic_DNA"/>
</dbReference>
<dbReference type="GO" id="GO:0005524">
    <property type="term" value="F:ATP binding"/>
    <property type="evidence" value="ECO:0007669"/>
    <property type="project" value="InterPro"/>
</dbReference>
<dbReference type="GO" id="GO:0003676">
    <property type="term" value="F:nucleic acid binding"/>
    <property type="evidence" value="ECO:0007669"/>
    <property type="project" value="InterPro"/>
</dbReference>
<feature type="transmembrane region" description="Helical" evidence="2">
    <location>
        <begin position="63"/>
        <end position="82"/>
    </location>
</feature>
<feature type="transmembrane region" description="Helical" evidence="2">
    <location>
        <begin position="563"/>
        <end position="581"/>
    </location>
</feature>
<dbReference type="Gene3D" id="3.40.50.300">
    <property type="entry name" value="P-loop containing nucleotide triphosphate hydrolases"/>
    <property type="match status" value="1"/>
</dbReference>
<evidence type="ECO:0000256" key="1">
    <source>
        <dbReference type="SAM" id="MobiDB-lite"/>
    </source>
</evidence>
<feature type="transmembrane region" description="Helical" evidence="2">
    <location>
        <begin position="102"/>
        <end position="129"/>
    </location>
</feature>
<dbReference type="HOGENOM" id="CLU_375106_0_0_1"/>
<feature type="domain" description="DEAD/DEAH-box helicase" evidence="3">
    <location>
        <begin position="401"/>
        <end position="456"/>
    </location>
</feature>
<feature type="compositionally biased region" description="Basic residues" evidence="1">
    <location>
        <begin position="346"/>
        <end position="356"/>
    </location>
</feature>
<feature type="domain" description="DUF6533" evidence="4">
    <location>
        <begin position="31"/>
        <end position="74"/>
    </location>
</feature>
<proteinExistence type="predicted"/>
<feature type="transmembrane region" description="Helical" evidence="2">
    <location>
        <begin position="645"/>
        <end position="664"/>
    </location>
</feature>
<evidence type="ECO:0000259" key="4">
    <source>
        <dbReference type="Pfam" id="PF20151"/>
    </source>
</evidence>
<dbReference type="InterPro" id="IPR045340">
    <property type="entry name" value="DUF6533"/>
</dbReference>
<sequence length="740" mass="83461">MPDSYDNIIRAAPVPTPTEVAEGSQAVNRSSVAALAFLLYDICLTFEDEVDLFWWRRWSFMKFNFFFIRYFPLLAQAPLLLVGSEVTKRFHFSSHDCFIWQVYQGVISILIIMSCDFILLARIHVLYFANPRIRKLVGTCYVLEIGVMCVGLGLTLPGIRFDEICVVIGVPTGLLFYGGAVIIFQTILFGLTLYKFITGVRAGWGNVPIVKLLMRDGTWAFFVLFIIIVAQSSLYGLENHAFAGILYSWTLTLYGFCGYRILLNINHLTRRPHHADTSGTISNSMQFTSPPITGNETYDIEMLPLPGSSRSRREVLGEQSREAAPGGSESWSRELELAGSQTRSRQANHSRHHKLAQRSQKILDQAREAARQKNGYNYETTRQNLSDLYAKQTGHSAHKWQLDIAEALLLKLDCIAIAGTGSGKTVPFTIPLLLPENRSNIGIIISPLKTLQGEQYGSNDKGPFAALSFLLYDILLTFDDEVHLFWRKKWSFMKFNFFFVRYFPLLAQIPLLTGRIHHFNSLGCRFWPRYQGPVLVLTIISCDLILLARIYILYFDSKYVQQLVSFSFILEIIGACIGLGLGIRGMRFNEICVVVDTPHGFLYYAGAIITFQTILFGLTLYKFIEGVRVGWGNVPIVKLVMRDGTWAFFTLFAVMMIGLLIHGLDNPSLTGILYPWVLASYSFSGYRILLNINHLSRQPHNADISGALSSNFDFKNYQSESPIEIPSIPPVGARSSLDSS</sequence>
<feature type="region of interest" description="Disordered" evidence="1">
    <location>
        <begin position="311"/>
        <end position="359"/>
    </location>
</feature>
<protein>
    <submittedName>
        <fullName evidence="5">Uncharacterized protein</fullName>
    </submittedName>
</protein>
<dbReference type="InterPro" id="IPR027417">
    <property type="entry name" value="P-loop_NTPase"/>
</dbReference>
<reference evidence="5 6" key="1">
    <citation type="journal article" date="2014" name="BMC Genomics">
        <title>Genome and secretome analysis of the hemibiotrophic fungal pathogen, Moniliophthora roreri, which causes frosty pod rot disease of cacao: mechanisms of the biotrophic and necrotrophic phases.</title>
        <authorList>
            <person name="Meinhardt L.W."/>
            <person name="Costa G.G.L."/>
            <person name="Thomazella D.P.T."/>
            <person name="Teixeira P.J.P.L."/>
            <person name="Carazzolle M.F."/>
            <person name="Schuster S.C."/>
            <person name="Carlson J.E."/>
            <person name="Guiltinan M.J."/>
            <person name="Mieczkowski P."/>
            <person name="Farmer A."/>
            <person name="Ramaraj T."/>
            <person name="Crozier J."/>
            <person name="Davis R.E."/>
            <person name="Shao J."/>
            <person name="Melnick R.L."/>
            <person name="Pereira G.A.G."/>
            <person name="Bailey B.A."/>
        </authorList>
    </citation>
    <scope>NUCLEOTIDE SEQUENCE [LARGE SCALE GENOMIC DNA]</scope>
    <source>
        <strain evidence="5 6">MCA 2997</strain>
    </source>
</reference>
<dbReference type="OrthoDB" id="2637653at2759"/>
<evidence type="ECO:0000259" key="3">
    <source>
        <dbReference type="Pfam" id="PF00270"/>
    </source>
</evidence>
<evidence type="ECO:0000313" key="5">
    <source>
        <dbReference type="EMBL" id="ESK82913.1"/>
    </source>
</evidence>
<feature type="domain" description="DUF6533" evidence="4">
    <location>
        <begin position="464"/>
        <end position="506"/>
    </location>
</feature>
<feature type="transmembrane region" description="Helical" evidence="2">
    <location>
        <begin position="218"/>
        <end position="235"/>
    </location>
</feature>
<comment type="caution">
    <text evidence="5">The sequence shown here is derived from an EMBL/GenBank/DDBJ whole genome shotgun (WGS) entry which is preliminary data.</text>
</comment>
<feature type="transmembrane region" description="Helical" evidence="2">
    <location>
        <begin position="174"/>
        <end position="197"/>
    </location>
</feature>
<dbReference type="AlphaFoldDB" id="V2W7V7"/>
<dbReference type="KEGG" id="mrr:Moror_1356"/>
<feature type="compositionally biased region" description="Basic and acidic residues" evidence="1">
    <location>
        <begin position="311"/>
        <end position="321"/>
    </location>
</feature>
<keyword evidence="2" id="KW-0812">Transmembrane</keyword>
<dbReference type="InterPro" id="IPR011545">
    <property type="entry name" value="DEAD/DEAH_box_helicase_dom"/>
</dbReference>
<feature type="transmembrane region" description="Helical" evidence="2">
    <location>
        <begin position="601"/>
        <end position="624"/>
    </location>
</feature>
<feature type="transmembrane region" description="Helical" evidence="2">
    <location>
        <begin position="670"/>
        <end position="690"/>
    </location>
</feature>
<evidence type="ECO:0000313" key="6">
    <source>
        <dbReference type="Proteomes" id="UP000017559"/>
    </source>
</evidence>
<feature type="transmembrane region" description="Helical" evidence="2">
    <location>
        <begin position="495"/>
        <end position="513"/>
    </location>
</feature>
<organism evidence="5 6">
    <name type="scientific">Moniliophthora roreri (strain MCA 2997)</name>
    <name type="common">Cocoa frosty pod rot fungus</name>
    <name type="synonym">Crinipellis roreri</name>
    <dbReference type="NCBI Taxonomy" id="1381753"/>
    <lineage>
        <taxon>Eukaryota</taxon>
        <taxon>Fungi</taxon>
        <taxon>Dikarya</taxon>
        <taxon>Basidiomycota</taxon>
        <taxon>Agaricomycotina</taxon>
        <taxon>Agaricomycetes</taxon>
        <taxon>Agaricomycetidae</taxon>
        <taxon>Agaricales</taxon>
        <taxon>Marasmiineae</taxon>
        <taxon>Marasmiaceae</taxon>
        <taxon>Moniliophthora</taxon>
    </lineage>
</organism>
<evidence type="ECO:0000256" key="2">
    <source>
        <dbReference type="SAM" id="Phobius"/>
    </source>
</evidence>
<keyword evidence="2" id="KW-0472">Membrane</keyword>
<name>V2W7V7_MONRO</name>
<dbReference type="Pfam" id="PF00270">
    <property type="entry name" value="DEAD"/>
    <property type="match status" value="1"/>
</dbReference>
<gene>
    <name evidence="5" type="ORF">Moror_1356</name>
</gene>
<accession>V2W7V7</accession>
<feature type="transmembrane region" description="Helical" evidence="2">
    <location>
        <begin position="241"/>
        <end position="262"/>
    </location>
</feature>
<keyword evidence="6" id="KW-1185">Reference proteome</keyword>
<feature type="transmembrane region" description="Helical" evidence="2">
    <location>
        <begin position="136"/>
        <end position="154"/>
    </location>
</feature>
<dbReference type="Proteomes" id="UP000017559">
    <property type="component" value="Unassembled WGS sequence"/>
</dbReference>
<dbReference type="SUPFAM" id="SSF52540">
    <property type="entry name" value="P-loop containing nucleoside triphosphate hydrolases"/>
    <property type="match status" value="1"/>
</dbReference>
<dbReference type="Pfam" id="PF20151">
    <property type="entry name" value="DUF6533"/>
    <property type="match status" value="2"/>
</dbReference>
<feature type="transmembrane region" description="Helical" evidence="2">
    <location>
        <begin position="533"/>
        <end position="551"/>
    </location>
</feature>